<feature type="transmembrane region" description="Helical" evidence="6">
    <location>
        <begin position="7"/>
        <end position="28"/>
    </location>
</feature>
<keyword evidence="8" id="KW-1185">Reference proteome</keyword>
<feature type="transmembrane region" description="Helical" evidence="6">
    <location>
        <begin position="435"/>
        <end position="456"/>
    </location>
</feature>
<dbReference type="InterPro" id="IPR050833">
    <property type="entry name" value="Poly_Biosynth_Transport"/>
</dbReference>
<feature type="transmembrane region" description="Helical" evidence="6">
    <location>
        <begin position="379"/>
        <end position="398"/>
    </location>
</feature>
<evidence type="ECO:0000256" key="6">
    <source>
        <dbReference type="SAM" id="Phobius"/>
    </source>
</evidence>
<feature type="transmembrane region" description="Helical" evidence="6">
    <location>
        <begin position="40"/>
        <end position="61"/>
    </location>
</feature>
<evidence type="ECO:0000313" key="7">
    <source>
        <dbReference type="EMBL" id="NLS12486.1"/>
    </source>
</evidence>
<feature type="transmembrane region" description="Helical" evidence="6">
    <location>
        <begin position="147"/>
        <end position="164"/>
    </location>
</feature>
<dbReference type="InterPro" id="IPR002797">
    <property type="entry name" value="Polysacc_synth"/>
</dbReference>
<comment type="caution">
    <text evidence="7">The sequence shown here is derived from an EMBL/GenBank/DDBJ whole genome shotgun (WGS) entry which is preliminary data.</text>
</comment>
<protein>
    <submittedName>
        <fullName evidence="7">Oligosaccharide flippase family protein</fullName>
    </submittedName>
</protein>
<keyword evidence="3 6" id="KW-0812">Transmembrane</keyword>
<evidence type="ECO:0000256" key="3">
    <source>
        <dbReference type="ARBA" id="ARBA00022692"/>
    </source>
</evidence>
<proteinExistence type="predicted"/>
<dbReference type="Pfam" id="PF01943">
    <property type="entry name" value="Polysacc_synt"/>
    <property type="match status" value="1"/>
</dbReference>
<dbReference type="EMBL" id="JABAIK010000005">
    <property type="protein sequence ID" value="NLS12486.1"/>
    <property type="molecule type" value="Genomic_DNA"/>
</dbReference>
<keyword evidence="2" id="KW-1003">Cell membrane</keyword>
<comment type="subcellular location">
    <subcellularLocation>
        <location evidence="1">Cell membrane</location>
        <topology evidence="1">Multi-pass membrane protein</topology>
    </subcellularLocation>
</comment>
<dbReference type="GO" id="GO:0005886">
    <property type="term" value="C:plasma membrane"/>
    <property type="evidence" value="ECO:0007669"/>
    <property type="project" value="UniProtKB-SubCell"/>
</dbReference>
<accession>A0A7X8TPK9</accession>
<dbReference type="Proteomes" id="UP000535589">
    <property type="component" value="Unassembled WGS sequence"/>
</dbReference>
<evidence type="ECO:0000256" key="2">
    <source>
        <dbReference type="ARBA" id="ARBA00022475"/>
    </source>
</evidence>
<evidence type="ECO:0000256" key="5">
    <source>
        <dbReference type="ARBA" id="ARBA00023136"/>
    </source>
</evidence>
<name>A0A7X8TPK9_9VIBR</name>
<feature type="transmembrane region" description="Helical" evidence="6">
    <location>
        <begin position="250"/>
        <end position="273"/>
    </location>
</feature>
<feature type="transmembrane region" description="Helical" evidence="6">
    <location>
        <begin position="410"/>
        <end position="429"/>
    </location>
</feature>
<organism evidence="7 8">
    <name type="scientific">Vibrio agarilyticus</name>
    <dbReference type="NCBI Taxonomy" id="2726741"/>
    <lineage>
        <taxon>Bacteria</taxon>
        <taxon>Pseudomonadati</taxon>
        <taxon>Pseudomonadota</taxon>
        <taxon>Gammaproteobacteria</taxon>
        <taxon>Vibrionales</taxon>
        <taxon>Vibrionaceae</taxon>
        <taxon>Vibrio</taxon>
    </lineage>
</organism>
<evidence type="ECO:0000313" key="8">
    <source>
        <dbReference type="Proteomes" id="UP000535589"/>
    </source>
</evidence>
<dbReference type="RefSeq" id="WP_168835590.1">
    <property type="nucleotide sequence ID" value="NZ_JABAIK010000005.1"/>
</dbReference>
<feature type="transmembrane region" description="Helical" evidence="6">
    <location>
        <begin position="170"/>
        <end position="190"/>
    </location>
</feature>
<dbReference type="AlphaFoldDB" id="A0A7X8TPK9"/>
<dbReference type="PANTHER" id="PTHR30250:SF11">
    <property type="entry name" value="O-ANTIGEN TRANSPORTER-RELATED"/>
    <property type="match status" value="1"/>
</dbReference>
<feature type="transmembrane region" description="Helical" evidence="6">
    <location>
        <begin position="210"/>
        <end position="230"/>
    </location>
</feature>
<keyword evidence="4 6" id="KW-1133">Transmembrane helix</keyword>
<gene>
    <name evidence="7" type="ORF">HGP28_06175</name>
</gene>
<evidence type="ECO:0000256" key="1">
    <source>
        <dbReference type="ARBA" id="ARBA00004651"/>
    </source>
</evidence>
<dbReference type="PANTHER" id="PTHR30250">
    <property type="entry name" value="PST FAMILY PREDICTED COLANIC ACID TRANSPORTER"/>
    <property type="match status" value="1"/>
</dbReference>
<feature type="transmembrane region" description="Helical" evidence="6">
    <location>
        <begin position="321"/>
        <end position="348"/>
    </location>
</feature>
<feature type="transmembrane region" description="Helical" evidence="6">
    <location>
        <begin position="293"/>
        <end position="315"/>
    </location>
</feature>
<feature type="transmembrane region" description="Helical" evidence="6">
    <location>
        <begin position="114"/>
        <end position="135"/>
    </location>
</feature>
<reference evidence="7 8" key="1">
    <citation type="submission" date="2020-04" db="EMBL/GenBank/DDBJ databases">
        <title>Vibrio sp. SM6, a novel species isolated from seawater.</title>
        <authorList>
            <person name="Wang X."/>
        </authorList>
    </citation>
    <scope>NUCLEOTIDE SEQUENCE [LARGE SCALE GENOMIC DNA]</scope>
    <source>
        <strain evidence="7 8">SM6</strain>
    </source>
</reference>
<feature type="transmembrane region" description="Helical" evidence="6">
    <location>
        <begin position="73"/>
        <end position="94"/>
    </location>
</feature>
<sequence length="473" mass="52319">MNKQTLINYAIGPVASMLLGFVSIPLITWHFSPEAIATNALMVTSVALLGFLMTLALETYYLRHYEQEDHDELLFFCGAISLFFLTFSLVLFYLISPVTVSEWFLGSHSLAIEWLVIVTCYAVTSIKFLLCVLRMNDKSFEYSLSQGLNKGMLVILIGVAILAGLTQKQWLIVCTLITQIVMVSYLFWIVTKHTEQKLTVCFPLNKAKTALLFSLPLMVNGVAMWAMSSIDRFMLNSLSTQFELALYSVAFNFATAATIVYAVFSAAWAPHIFKMIEGDNHNIEEYQRVLRHILHIVIALASLYGLFSWIVVLILPNEYAAVQYILVGCSLVPLITALAGISTVAIQVTKKTSKIAFCAGISLIINILLNQWLIPQYGAVGATIGSGGAVVVYFIAVSQAAKSEGANLNLTHAYCATFILLLAGAVVALEVAPNWLATTIWLLPLIYVMQQNWTLIRNGVKRGYATLTRSYSL</sequence>
<keyword evidence="5 6" id="KW-0472">Membrane</keyword>
<feature type="transmembrane region" description="Helical" evidence="6">
    <location>
        <begin position="355"/>
        <end position="373"/>
    </location>
</feature>
<evidence type="ECO:0000256" key="4">
    <source>
        <dbReference type="ARBA" id="ARBA00022989"/>
    </source>
</evidence>